<dbReference type="RefSeq" id="WP_119525159.1">
    <property type="nucleotide sequence ID" value="NZ_NRHC01000048.1"/>
</dbReference>
<comment type="caution">
    <text evidence="2">The sequence shown here is derived from an EMBL/GenBank/DDBJ whole genome shotgun (WGS) entry which is preliminary data.</text>
</comment>
<dbReference type="EMBL" id="NRHC01000048">
    <property type="protein sequence ID" value="RIY32704.1"/>
    <property type="molecule type" value="Genomic_DNA"/>
</dbReference>
<name>A0A3A1Y990_9GAMM</name>
<keyword evidence="3" id="KW-1185">Reference proteome</keyword>
<accession>A0A3A1Y990</accession>
<proteinExistence type="predicted"/>
<dbReference type="Proteomes" id="UP000265691">
    <property type="component" value="Unassembled WGS sequence"/>
</dbReference>
<organism evidence="2 3">
    <name type="scientific">Psittacicella hinzii</name>
    <dbReference type="NCBI Taxonomy" id="2028575"/>
    <lineage>
        <taxon>Bacteria</taxon>
        <taxon>Pseudomonadati</taxon>
        <taxon>Pseudomonadota</taxon>
        <taxon>Gammaproteobacteria</taxon>
        <taxon>Pasteurellales</taxon>
        <taxon>Psittacicellaceae</taxon>
        <taxon>Psittacicella</taxon>
    </lineage>
</organism>
<keyword evidence="1" id="KW-0732">Signal</keyword>
<protein>
    <submittedName>
        <fullName evidence="2">Uncharacterized protein</fullName>
    </submittedName>
</protein>
<feature type="chain" id="PRO_5017285674" evidence="1">
    <location>
        <begin position="22"/>
        <end position="456"/>
    </location>
</feature>
<evidence type="ECO:0000313" key="2">
    <source>
        <dbReference type="EMBL" id="RIY32704.1"/>
    </source>
</evidence>
<sequence length="456" mass="52821">MKKLLPLVAVLFLTACDPQPAQEITAHTSSDAIDTDVLSGDYCNQQANELAPQCEYNQSLEDFDANAYANSYQATYVNSSVLVKVDPNNPDQVLPRINFSQDNPVFNRSYDLYKPVFLALASHMQKAYQEFYYTNSSDTRVALQIEDERKQMTADFVANYGYQLPAQELINFNFRGVSINSFEYPLSLLYREANNLTYRIYSLDFNNQDEEPLSYQEKLDFINLELLKIMQQMAVQFYLVKDYNLQVGQKYPEQISRLQQNGYNIDLENITFTNYLSALYAWVQQGHLEINPRDPMFNRVDLQHLQQVCQACQNLTTPFDYQFSLNRLGSLSEIFYQLSLTPAWQTLDPQAQEVAHRILLAQQSQEQSNQLEANQDQGQTIELALEQTTSSQVQLVSLSNQELYFWINEQEENKELVDFIKARNYFYLPALPNTPQLLLKPVKGQTFHYDYSLLNS</sequence>
<feature type="signal peptide" evidence="1">
    <location>
        <begin position="1"/>
        <end position="21"/>
    </location>
</feature>
<evidence type="ECO:0000256" key="1">
    <source>
        <dbReference type="SAM" id="SignalP"/>
    </source>
</evidence>
<dbReference type="AlphaFoldDB" id="A0A3A1Y990"/>
<reference evidence="2 3" key="1">
    <citation type="submission" date="2017-08" db="EMBL/GenBank/DDBJ databases">
        <title>Reclassification of Bisgaard taxon 37 and 44.</title>
        <authorList>
            <person name="Christensen H."/>
        </authorList>
    </citation>
    <scope>NUCLEOTIDE SEQUENCE [LARGE SCALE GENOMIC DNA]</scope>
    <source>
        <strain evidence="2 3">B96_3</strain>
    </source>
</reference>
<evidence type="ECO:0000313" key="3">
    <source>
        <dbReference type="Proteomes" id="UP000265691"/>
    </source>
</evidence>
<dbReference type="PROSITE" id="PS51257">
    <property type="entry name" value="PROKAR_LIPOPROTEIN"/>
    <property type="match status" value="1"/>
</dbReference>
<dbReference type="OrthoDB" id="5671403at2"/>
<gene>
    <name evidence="2" type="ORF">CKF54_04420</name>
</gene>